<reference evidence="2 3" key="1">
    <citation type="submission" date="2021-04" db="EMBL/GenBank/DDBJ databases">
        <title>Chitinophaga sp. nov., isolated from the rhizosphere soil.</title>
        <authorList>
            <person name="He S."/>
        </authorList>
    </citation>
    <scope>NUCLEOTIDE SEQUENCE [LARGE SCALE GENOMIC DNA]</scope>
    <source>
        <strain evidence="2 3">2R12</strain>
    </source>
</reference>
<evidence type="ECO:0000259" key="1">
    <source>
        <dbReference type="Pfam" id="PF06983"/>
    </source>
</evidence>
<evidence type="ECO:0000313" key="3">
    <source>
        <dbReference type="Proteomes" id="UP000676386"/>
    </source>
</evidence>
<dbReference type="Pfam" id="PF06983">
    <property type="entry name" value="3-dmu-9_3-mt"/>
    <property type="match status" value="1"/>
</dbReference>
<dbReference type="PANTHER" id="PTHR33990">
    <property type="entry name" value="PROTEIN YJDN-RELATED"/>
    <property type="match status" value="1"/>
</dbReference>
<protein>
    <submittedName>
        <fullName evidence="2">VOC family protein</fullName>
    </submittedName>
</protein>
<dbReference type="CDD" id="cd06588">
    <property type="entry name" value="PhnB_like"/>
    <property type="match status" value="1"/>
</dbReference>
<dbReference type="PIRSF" id="PIRSF021700">
    <property type="entry name" value="3_dmu_93_MTrfase"/>
    <property type="match status" value="1"/>
</dbReference>
<organism evidence="2 3">
    <name type="scientific">Chitinophaga hostae</name>
    <dbReference type="NCBI Taxonomy" id="2831022"/>
    <lineage>
        <taxon>Bacteria</taxon>
        <taxon>Pseudomonadati</taxon>
        <taxon>Bacteroidota</taxon>
        <taxon>Chitinophagia</taxon>
        <taxon>Chitinophagales</taxon>
        <taxon>Chitinophagaceae</taxon>
        <taxon>Chitinophaga</taxon>
    </lineage>
</organism>
<dbReference type="RefSeq" id="WP_211974115.1">
    <property type="nucleotide sequence ID" value="NZ_CBFHAM010000024.1"/>
</dbReference>
<sequence>MQKITPSLWFDNNAEEAINFYSGIFKQSKVLDKSYYGKGSPMPEGLLLAATFELAGQQFMVLNGGPQFPFTEAVSFIVNCENQEEVDYYWSRLTADGGKEVQCGWLKDKYGLSWQITPTSLHKMISDKDPEKSGRAMQAMMKMVKLDIAALEKAYNGE</sequence>
<dbReference type="SUPFAM" id="SSF54593">
    <property type="entry name" value="Glyoxalase/Bleomycin resistance protein/Dihydroxybiphenyl dioxygenase"/>
    <property type="match status" value="1"/>
</dbReference>
<name>A0ABS5J1Q7_9BACT</name>
<evidence type="ECO:0000313" key="2">
    <source>
        <dbReference type="EMBL" id="MBS0029020.1"/>
    </source>
</evidence>
<gene>
    <name evidence="2" type="ORF">KE626_16990</name>
</gene>
<feature type="domain" description="PhnB-like" evidence="1">
    <location>
        <begin position="2"/>
        <end position="117"/>
    </location>
</feature>
<dbReference type="InterPro" id="IPR028973">
    <property type="entry name" value="PhnB-like"/>
</dbReference>
<dbReference type="Proteomes" id="UP000676386">
    <property type="component" value="Unassembled WGS sequence"/>
</dbReference>
<comment type="caution">
    <text evidence="2">The sequence shown here is derived from an EMBL/GenBank/DDBJ whole genome shotgun (WGS) entry which is preliminary data.</text>
</comment>
<dbReference type="EMBL" id="JAGTXB010000007">
    <property type="protein sequence ID" value="MBS0029020.1"/>
    <property type="molecule type" value="Genomic_DNA"/>
</dbReference>
<dbReference type="Gene3D" id="3.10.180.10">
    <property type="entry name" value="2,3-Dihydroxybiphenyl 1,2-Dioxygenase, domain 1"/>
    <property type="match status" value="1"/>
</dbReference>
<dbReference type="InterPro" id="IPR029068">
    <property type="entry name" value="Glyas_Bleomycin-R_OHBP_Dase"/>
</dbReference>
<proteinExistence type="predicted"/>
<dbReference type="InterPro" id="IPR009725">
    <property type="entry name" value="3_dmu_93_MTrfase"/>
</dbReference>
<keyword evidence="3" id="KW-1185">Reference proteome</keyword>
<dbReference type="PANTHER" id="PTHR33990:SF2">
    <property type="entry name" value="PHNB-LIKE DOMAIN-CONTAINING PROTEIN"/>
    <property type="match status" value="1"/>
</dbReference>
<accession>A0ABS5J1Q7</accession>